<organism evidence="2 3">
    <name type="scientific">Echinicola vietnamensis (strain DSM 17526 / LMG 23754 / KMM 6221)</name>
    <dbReference type="NCBI Taxonomy" id="926556"/>
    <lineage>
        <taxon>Bacteria</taxon>
        <taxon>Pseudomonadati</taxon>
        <taxon>Bacteroidota</taxon>
        <taxon>Cytophagia</taxon>
        <taxon>Cytophagales</taxon>
        <taxon>Cyclobacteriaceae</taxon>
        <taxon>Echinicola</taxon>
    </lineage>
</organism>
<dbReference type="PANTHER" id="PTHR43459">
    <property type="entry name" value="ENOYL-COA HYDRATASE"/>
    <property type="match status" value="1"/>
</dbReference>
<reference evidence="3" key="1">
    <citation type="submission" date="2012-02" db="EMBL/GenBank/DDBJ databases">
        <title>The complete genome of Echinicola vietnamensis DSM 17526.</title>
        <authorList>
            <person name="Lucas S."/>
            <person name="Copeland A."/>
            <person name="Lapidus A."/>
            <person name="Glavina del Rio T."/>
            <person name="Dalin E."/>
            <person name="Tice H."/>
            <person name="Bruce D."/>
            <person name="Goodwin L."/>
            <person name="Pitluck S."/>
            <person name="Peters L."/>
            <person name="Ovchinnikova G."/>
            <person name="Teshima H."/>
            <person name="Kyrpides N."/>
            <person name="Mavromatis K."/>
            <person name="Ivanova N."/>
            <person name="Brettin T."/>
            <person name="Detter J.C."/>
            <person name="Han C."/>
            <person name="Larimer F."/>
            <person name="Land M."/>
            <person name="Hauser L."/>
            <person name="Markowitz V."/>
            <person name="Cheng J.-F."/>
            <person name="Hugenholtz P."/>
            <person name="Woyke T."/>
            <person name="Wu D."/>
            <person name="Brambilla E."/>
            <person name="Klenk H.-P."/>
            <person name="Eisen J.A."/>
        </authorList>
    </citation>
    <scope>NUCLEOTIDE SEQUENCE [LARGE SCALE GENOMIC DNA]</scope>
    <source>
        <strain evidence="3">DSM 17526 / LMG 23754 / KMM 6221</strain>
    </source>
</reference>
<name>L0FSU6_ECHVK</name>
<dbReference type="CDD" id="cd06558">
    <property type="entry name" value="crotonase-like"/>
    <property type="match status" value="1"/>
</dbReference>
<dbReference type="HOGENOM" id="CLU_009834_7_2_10"/>
<dbReference type="Pfam" id="PF00378">
    <property type="entry name" value="ECH_1"/>
    <property type="match status" value="1"/>
</dbReference>
<gene>
    <name evidence="2" type="ordered locus">Echvi_0069</name>
</gene>
<dbReference type="Gene3D" id="1.10.12.10">
    <property type="entry name" value="Lyase 2-enoyl-coa Hydratase, Chain A, domain 2"/>
    <property type="match status" value="1"/>
</dbReference>
<evidence type="ECO:0000256" key="1">
    <source>
        <dbReference type="ARBA" id="ARBA00005254"/>
    </source>
</evidence>
<evidence type="ECO:0000313" key="3">
    <source>
        <dbReference type="Proteomes" id="UP000010796"/>
    </source>
</evidence>
<dbReference type="InterPro" id="IPR029045">
    <property type="entry name" value="ClpP/crotonase-like_dom_sf"/>
</dbReference>
<dbReference type="Gene3D" id="3.90.226.10">
    <property type="entry name" value="2-enoyl-CoA Hydratase, Chain A, domain 1"/>
    <property type="match status" value="1"/>
</dbReference>
<dbReference type="KEGG" id="evi:Echvi_0069"/>
<protein>
    <submittedName>
        <fullName evidence="2">Enoyl-CoA hydratase/carnithine racemase</fullName>
    </submittedName>
</protein>
<keyword evidence="3" id="KW-1185">Reference proteome</keyword>
<sequence>MDYKYIRSSVNNHCQEIAIDRPAVFNALNFEVLEELKAAFDQAAQAETVRCVVLTGGGGAFCSGQDLKAVGTDLDGIPFKEIIRKYYNPLIIQMRNLSKPIICKLNGAAVGAGCSLALATDVIIASKEAYLAEMFAHIGLVMDAGSNYFLPKRVGYPLAFELATTGRKVYAEEAERLGLVNKAIEHSALDETVAQYVEVYVNASGSAIGMIKEMLRKSNGMSLEEVLEMEAVYQEKAGSHQDFKEGVTSFLEKRKPRFYK</sequence>
<dbReference type="PANTHER" id="PTHR43459:SF1">
    <property type="entry name" value="EG:BACN32G11.4 PROTEIN"/>
    <property type="match status" value="1"/>
</dbReference>
<dbReference type="EMBL" id="CP003346">
    <property type="protein sequence ID" value="AGA76367.1"/>
    <property type="molecule type" value="Genomic_DNA"/>
</dbReference>
<dbReference type="SUPFAM" id="SSF52096">
    <property type="entry name" value="ClpP/crotonase"/>
    <property type="match status" value="1"/>
</dbReference>
<evidence type="ECO:0000313" key="2">
    <source>
        <dbReference type="EMBL" id="AGA76367.1"/>
    </source>
</evidence>
<dbReference type="GO" id="GO:0003824">
    <property type="term" value="F:catalytic activity"/>
    <property type="evidence" value="ECO:0007669"/>
    <property type="project" value="UniProtKB-ARBA"/>
</dbReference>
<dbReference type="STRING" id="926556.Echvi_0069"/>
<dbReference type="OrthoDB" id="9775794at2"/>
<proteinExistence type="inferred from homology"/>
<dbReference type="Proteomes" id="UP000010796">
    <property type="component" value="Chromosome"/>
</dbReference>
<dbReference type="eggNOG" id="COG1024">
    <property type="taxonomic scope" value="Bacteria"/>
</dbReference>
<comment type="similarity">
    <text evidence="1">Belongs to the enoyl-CoA hydratase/isomerase family.</text>
</comment>
<dbReference type="AlphaFoldDB" id="L0FSU6"/>
<dbReference type="InterPro" id="IPR001753">
    <property type="entry name" value="Enoyl-CoA_hydra/iso"/>
</dbReference>
<accession>L0FSU6</accession>
<dbReference type="PATRIC" id="fig|926556.3.peg.68"/>
<dbReference type="RefSeq" id="WP_015263935.1">
    <property type="nucleotide sequence ID" value="NC_019904.1"/>
</dbReference>
<dbReference type="InterPro" id="IPR014748">
    <property type="entry name" value="Enoyl-CoA_hydra_C"/>
</dbReference>